<dbReference type="EMBL" id="FNKJ01000004">
    <property type="protein sequence ID" value="SDR45903.1"/>
    <property type="molecule type" value="Genomic_DNA"/>
</dbReference>
<keyword evidence="7 10" id="KW-0653">Protein transport</keyword>
<keyword evidence="4" id="KW-1003">Cell membrane</keyword>
<evidence type="ECO:0000259" key="11">
    <source>
        <dbReference type="Pfam" id="PF05134"/>
    </source>
</evidence>
<keyword evidence="3 10" id="KW-0813">Transport</keyword>
<dbReference type="InterPro" id="IPR043129">
    <property type="entry name" value="ATPase_NBD"/>
</dbReference>
<evidence type="ECO:0000256" key="8">
    <source>
        <dbReference type="ARBA" id="ARBA00022989"/>
    </source>
</evidence>
<dbReference type="CDD" id="cd24017">
    <property type="entry name" value="ASKHA_T2SSL_N"/>
    <property type="match status" value="1"/>
</dbReference>
<dbReference type="Pfam" id="PF12693">
    <property type="entry name" value="GspL_C"/>
    <property type="match status" value="1"/>
</dbReference>
<evidence type="ECO:0000256" key="1">
    <source>
        <dbReference type="ARBA" id="ARBA00004377"/>
    </source>
</evidence>
<dbReference type="OrthoDB" id="7011844at2"/>
<dbReference type="NCBIfam" id="TIGR01709">
    <property type="entry name" value="typeII_sec_gspL"/>
    <property type="match status" value="1"/>
</dbReference>
<reference evidence="14" key="1">
    <citation type="submission" date="2016-10" db="EMBL/GenBank/DDBJ databases">
        <authorList>
            <person name="Varghese N."/>
            <person name="Submissions S."/>
        </authorList>
    </citation>
    <scope>NUCLEOTIDE SEQUENCE [LARGE SCALE GENOMIC DNA]</scope>
    <source>
        <strain evidence="14">BS3775</strain>
    </source>
</reference>
<proteinExistence type="inferred from homology"/>
<evidence type="ECO:0000313" key="13">
    <source>
        <dbReference type="EMBL" id="SDR45903.1"/>
    </source>
</evidence>
<dbReference type="PIRSF" id="PIRSF015761">
    <property type="entry name" value="Protein_L"/>
    <property type="match status" value="1"/>
</dbReference>
<dbReference type="GO" id="GO:0005886">
    <property type="term" value="C:plasma membrane"/>
    <property type="evidence" value="ECO:0007669"/>
    <property type="project" value="UniProtKB-SubCell"/>
</dbReference>
<keyword evidence="6" id="KW-0812">Transmembrane</keyword>
<dbReference type="GO" id="GO:0015627">
    <property type="term" value="C:type II protein secretion system complex"/>
    <property type="evidence" value="ECO:0007669"/>
    <property type="project" value="InterPro"/>
</dbReference>
<dbReference type="InterPro" id="IPR025691">
    <property type="entry name" value="GspL_pp_dom"/>
</dbReference>
<dbReference type="Gene3D" id="3.30.420.380">
    <property type="match status" value="1"/>
</dbReference>
<dbReference type="SUPFAM" id="SSF53067">
    <property type="entry name" value="Actin-like ATPase domain"/>
    <property type="match status" value="1"/>
</dbReference>
<dbReference type="GO" id="GO:0015628">
    <property type="term" value="P:protein secretion by the type II secretion system"/>
    <property type="evidence" value="ECO:0007669"/>
    <property type="project" value="InterPro"/>
</dbReference>
<dbReference type="RefSeq" id="WP_090328279.1">
    <property type="nucleotide sequence ID" value="NZ_FNKJ01000004.1"/>
</dbReference>
<evidence type="ECO:0000259" key="12">
    <source>
        <dbReference type="Pfam" id="PF12693"/>
    </source>
</evidence>
<evidence type="ECO:0000256" key="5">
    <source>
        <dbReference type="ARBA" id="ARBA00022519"/>
    </source>
</evidence>
<feature type="domain" description="GspL cytoplasmic actin-ATPase-like" evidence="11">
    <location>
        <begin position="19"/>
        <end position="211"/>
    </location>
</feature>
<sequence>MKTWLYLTAEGLAAPSLDWPCCVWSSTGQRQLQPLNQAAQALQGQAVDLLLPMELCSWVRSEPWPARRRPAAQAIAFAVEEQLGETLEKLHLSVGARDPQGRYPVMVIDRERFAAALQRLKEAGIEVRSVFVDADRLPQDQALGVWWFGRWMLGGGLPARLTLTEDGLTLLKPGLPIDIEWHDERLETVDVDQWLTLASPQAINLLHGDFARQRKRLPWRLGGLAMALLLALNWGASEARIHFLESQGRELYSRNEQQFKALYPQQTRVVDLAAQLGALQNQGTAPQVSRIAGLVKLVEHVIGASPVDVQRIDFRQGDGWKIQLTANSFAELELLRERGRQQGTPIRIDNASKDQNRVQATLTVEQEA</sequence>
<evidence type="ECO:0000256" key="9">
    <source>
        <dbReference type="ARBA" id="ARBA00023136"/>
    </source>
</evidence>
<evidence type="ECO:0000256" key="10">
    <source>
        <dbReference type="PIRNR" id="PIRNR015761"/>
    </source>
</evidence>
<dbReference type="Proteomes" id="UP000199570">
    <property type="component" value="Unassembled WGS sequence"/>
</dbReference>
<evidence type="ECO:0000256" key="2">
    <source>
        <dbReference type="ARBA" id="ARBA00005318"/>
    </source>
</evidence>
<name>A0A1H1J7N0_9PSED</name>
<dbReference type="Pfam" id="PF05134">
    <property type="entry name" value="T2SSL"/>
    <property type="match status" value="1"/>
</dbReference>
<keyword evidence="9" id="KW-0472">Membrane</keyword>
<gene>
    <name evidence="13" type="ORF">SAMN04490195_5919</name>
</gene>
<dbReference type="GO" id="GO:0009276">
    <property type="term" value="C:Gram-negative-bacterium-type cell wall"/>
    <property type="evidence" value="ECO:0007669"/>
    <property type="project" value="InterPro"/>
</dbReference>
<keyword evidence="5" id="KW-0997">Cell inner membrane</keyword>
<dbReference type="AlphaFoldDB" id="A0A1H1J7N0"/>
<comment type="similarity">
    <text evidence="2 10">Belongs to the GSP L family.</text>
</comment>
<comment type="function">
    <text evidence="10">Inner membrane component of the type II secretion system required for the energy-dependent secretion of extracellular factors such as proteases and toxins from the periplasm.</text>
</comment>
<accession>A0A1H1J7N0</accession>
<keyword evidence="14" id="KW-1185">Reference proteome</keyword>
<comment type="subcellular location">
    <subcellularLocation>
        <location evidence="1">Cell inner membrane</location>
        <topology evidence="1">Single-pass membrane protein</topology>
    </subcellularLocation>
</comment>
<dbReference type="InterPro" id="IPR007812">
    <property type="entry name" value="T2SS_protein-GspL"/>
</dbReference>
<keyword evidence="8" id="KW-1133">Transmembrane helix</keyword>
<evidence type="ECO:0000256" key="4">
    <source>
        <dbReference type="ARBA" id="ARBA00022475"/>
    </source>
</evidence>
<dbReference type="Gene3D" id="3.30.1360.100">
    <property type="entry name" value="General secretion pathway protein M, EpsM"/>
    <property type="match status" value="1"/>
</dbReference>
<protein>
    <recommendedName>
        <fullName evidence="10">Type II secretion system protein L</fullName>
        <shortName evidence="10">T2SS protein L</shortName>
    </recommendedName>
</protein>
<evidence type="ECO:0000256" key="6">
    <source>
        <dbReference type="ARBA" id="ARBA00022692"/>
    </source>
</evidence>
<evidence type="ECO:0000313" key="14">
    <source>
        <dbReference type="Proteomes" id="UP000199570"/>
    </source>
</evidence>
<dbReference type="InterPro" id="IPR024230">
    <property type="entry name" value="GspL_cyto_dom"/>
</dbReference>
<evidence type="ECO:0000256" key="7">
    <source>
        <dbReference type="ARBA" id="ARBA00022927"/>
    </source>
</evidence>
<organism evidence="13 14">
    <name type="scientific">Pseudomonas moorei</name>
    <dbReference type="NCBI Taxonomy" id="395599"/>
    <lineage>
        <taxon>Bacteria</taxon>
        <taxon>Pseudomonadati</taxon>
        <taxon>Pseudomonadota</taxon>
        <taxon>Gammaproteobacteria</taxon>
        <taxon>Pseudomonadales</taxon>
        <taxon>Pseudomonadaceae</taxon>
        <taxon>Pseudomonas</taxon>
    </lineage>
</organism>
<feature type="domain" description="GspL periplasmic" evidence="12">
    <location>
        <begin position="215"/>
        <end position="366"/>
    </location>
</feature>
<evidence type="ECO:0000256" key="3">
    <source>
        <dbReference type="ARBA" id="ARBA00022448"/>
    </source>
</evidence>